<dbReference type="Gene3D" id="1.50.40.10">
    <property type="entry name" value="Mitochondrial carrier domain"/>
    <property type="match status" value="1"/>
</dbReference>
<keyword evidence="4 12" id="KW-0813">Transport</keyword>
<comment type="similarity">
    <text evidence="3">Belongs to the CoA-transferase III family.</text>
</comment>
<keyword evidence="7" id="KW-0999">Mitochondrion inner membrane</keyword>
<dbReference type="InterPro" id="IPR044855">
    <property type="entry name" value="CoA-Trfase_III_dom3_sf"/>
</dbReference>
<dbReference type="Gene3D" id="3.30.1540.10">
    <property type="entry name" value="formyl-coa transferase, domain 3"/>
    <property type="match status" value="1"/>
</dbReference>
<comment type="subcellular location">
    <subcellularLocation>
        <location evidence="1">Mitochondrion inner membrane</location>
        <topology evidence="1">Multi-pass membrane protein</topology>
    </subcellularLocation>
</comment>
<evidence type="ECO:0000256" key="4">
    <source>
        <dbReference type="ARBA" id="ARBA00022448"/>
    </source>
</evidence>
<accession>A0A428TXF3</accession>
<keyword evidence="10 11" id="KW-0472">Membrane</keyword>
<feature type="repeat" description="Solcar" evidence="11">
    <location>
        <begin position="103"/>
        <end position="194"/>
    </location>
</feature>
<evidence type="ECO:0000256" key="6">
    <source>
        <dbReference type="ARBA" id="ARBA00022737"/>
    </source>
</evidence>
<dbReference type="Proteomes" id="UP000287144">
    <property type="component" value="Unassembled WGS sequence"/>
</dbReference>
<dbReference type="Pfam" id="PF02515">
    <property type="entry name" value="CoA_transf_3"/>
    <property type="match status" value="2"/>
</dbReference>
<dbReference type="EMBL" id="NKCK01000044">
    <property type="protein sequence ID" value="RSM06727.1"/>
    <property type="molecule type" value="Genomic_DNA"/>
</dbReference>
<dbReference type="Pfam" id="PF00153">
    <property type="entry name" value="Mito_carr"/>
    <property type="match status" value="3"/>
</dbReference>
<dbReference type="SUPFAM" id="SSF103506">
    <property type="entry name" value="Mitochondrial carrier"/>
    <property type="match status" value="1"/>
</dbReference>
<comment type="similarity">
    <text evidence="2 12">Belongs to the mitochondrial carrier (TC 2.A.29) family.</text>
</comment>
<sequence>MDIATNAYIPFVVGCGSGMVATVCVQPIDTVKVRMQLTDQSKGKTSLWSLARNTIAQDGFGNLYQGLSAGLLRQLVYGTLRLGLFSTFEQLLERRAHDQGTAVGFGGRALAGLSAGALAAFAGNPTEVALIRMQADAMRPVQQRRNYSSAFGALWSISKHEGVLGLWKGAAPTIIRAMSTNFGQLAFFSESKHQLQKRSSLSRETRTGLAAFIAGFAGALISLPFDFVKTRLQNQTTGSMSTSGLPMYSGTLDCLVKVIQKEGVLRFYRDFWPYFMRVAPHSIWKQQFAIPSAVLVMAASLPLTGLRVIELAGLAPASYKSSIVLDLKSRKCMTLLITLLSEADVLIDPFRPGVLERLGLDPQSLVAANPRLIVLRLTGFRRDGKYKDMAGHDINYLAVSGVLGMLGHRDQPPSPPGNMLADFAGGGLVAFAGVLLAIIQRNVSGTGQIVEANMVDGVSYIDDGKYMSVGAIEPRFFSNLLTGLSLGWEQVSPEGFDREDRRSWHSMREAFKQRFKEKTRDEWEMIFQKHDACVAPVLEHQEMERAGR</sequence>
<evidence type="ECO:0000256" key="11">
    <source>
        <dbReference type="PROSITE-ProRule" id="PRU00282"/>
    </source>
</evidence>
<dbReference type="AlphaFoldDB" id="A0A428TXF3"/>
<evidence type="ECO:0000256" key="7">
    <source>
        <dbReference type="ARBA" id="ARBA00022792"/>
    </source>
</evidence>
<evidence type="ECO:0000256" key="9">
    <source>
        <dbReference type="ARBA" id="ARBA00023128"/>
    </source>
</evidence>
<dbReference type="GO" id="GO:0005743">
    <property type="term" value="C:mitochondrial inner membrane"/>
    <property type="evidence" value="ECO:0007669"/>
    <property type="project" value="UniProtKB-SubCell"/>
</dbReference>
<keyword evidence="8" id="KW-1133">Transmembrane helix</keyword>
<dbReference type="PROSITE" id="PS50920">
    <property type="entry name" value="SOLCAR"/>
    <property type="match status" value="3"/>
</dbReference>
<evidence type="ECO:0000256" key="2">
    <source>
        <dbReference type="ARBA" id="ARBA00006375"/>
    </source>
</evidence>
<keyword evidence="14" id="KW-1185">Reference proteome</keyword>
<dbReference type="SUPFAM" id="SSF89796">
    <property type="entry name" value="CoA-transferase family III (CaiB/BaiF)"/>
    <property type="match status" value="1"/>
</dbReference>
<keyword evidence="5 11" id="KW-0812">Transmembrane</keyword>
<evidence type="ECO:0000256" key="5">
    <source>
        <dbReference type="ARBA" id="ARBA00022692"/>
    </source>
</evidence>
<organism evidence="13 14">
    <name type="scientific">Fusarium oligoseptatum</name>
    <dbReference type="NCBI Taxonomy" id="2604345"/>
    <lineage>
        <taxon>Eukaryota</taxon>
        <taxon>Fungi</taxon>
        <taxon>Dikarya</taxon>
        <taxon>Ascomycota</taxon>
        <taxon>Pezizomycotina</taxon>
        <taxon>Sordariomycetes</taxon>
        <taxon>Hypocreomycetidae</taxon>
        <taxon>Hypocreales</taxon>
        <taxon>Nectriaceae</taxon>
        <taxon>Fusarium</taxon>
        <taxon>Fusarium solani species complex</taxon>
    </lineage>
</organism>
<keyword evidence="9" id="KW-0496">Mitochondrion</keyword>
<evidence type="ECO:0000256" key="3">
    <source>
        <dbReference type="ARBA" id="ARBA00008383"/>
    </source>
</evidence>
<dbReference type="InterPro" id="IPR003673">
    <property type="entry name" value="CoA-Trfase_fam_III"/>
</dbReference>
<comment type="caution">
    <text evidence="13">The sequence shown here is derived from an EMBL/GenBank/DDBJ whole genome shotgun (WGS) entry which is preliminary data.</text>
</comment>
<evidence type="ECO:0000313" key="13">
    <source>
        <dbReference type="EMBL" id="RSM06727.1"/>
    </source>
</evidence>
<dbReference type="PANTHER" id="PTHR45618">
    <property type="entry name" value="MITOCHONDRIAL DICARBOXYLATE CARRIER-RELATED"/>
    <property type="match status" value="1"/>
</dbReference>
<dbReference type="STRING" id="1325735.A0A428TXF3"/>
<keyword evidence="6" id="KW-0677">Repeat</keyword>
<dbReference type="InterPro" id="IPR050391">
    <property type="entry name" value="Mito_Metabolite_Transporter"/>
</dbReference>
<dbReference type="Gene3D" id="3.40.50.10540">
    <property type="entry name" value="Crotonobetainyl-coa:carnitine coa-transferase, domain 1"/>
    <property type="match status" value="1"/>
</dbReference>
<evidence type="ECO:0000256" key="12">
    <source>
        <dbReference type="RuleBase" id="RU000488"/>
    </source>
</evidence>
<protein>
    <submittedName>
        <fullName evidence="13">Uncharacterized protein</fullName>
    </submittedName>
</protein>
<evidence type="ECO:0000313" key="14">
    <source>
        <dbReference type="Proteomes" id="UP000287144"/>
    </source>
</evidence>
<reference evidence="13 14" key="1">
    <citation type="submission" date="2017-06" db="EMBL/GenBank/DDBJ databases">
        <title>Comparative genomic analysis of Ambrosia Fusariam Clade fungi.</title>
        <authorList>
            <person name="Stajich J.E."/>
            <person name="Carrillo J."/>
            <person name="Kijimoto T."/>
            <person name="Eskalen A."/>
            <person name="O'Donnell K."/>
            <person name="Kasson M."/>
        </authorList>
    </citation>
    <scope>NUCLEOTIDE SEQUENCE [LARGE SCALE GENOMIC DNA]</scope>
    <source>
        <strain evidence="13 14">NRRL62579</strain>
    </source>
</reference>
<dbReference type="InterPro" id="IPR018108">
    <property type="entry name" value="MCP_transmembrane"/>
</dbReference>
<gene>
    <name evidence="13" type="ORF">CEP52_005581</name>
</gene>
<evidence type="ECO:0000256" key="10">
    <source>
        <dbReference type="ARBA" id="ARBA00023136"/>
    </source>
</evidence>
<feature type="repeat" description="Solcar" evidence="11">
    <location>
        <begin position="202"/>
        <end position="295"/>
    </location>
</feature>
<name>A0A428TXF3_9HYPO</name>
<evidence type="ECO:0000256" key="1">
    <source>
        <dbReference type="ARBA" id="ARBA00004448"/>
    </source>
</evidence>
<dbReference type="GO" id="GO:0003824">
    <property type="term" value="F:catalytic activity"/>
    <property type="evidence" value="ECO:0007669"/>
    <property type="project" value="InterPro"/>
</dbReference>
<dbReference type="InterPro" id="IPR023395">
    <property type="entry name" value="MCP_dom_sf"/>
</dbReference>
<evidence type="ECO:0000256" key="8">
    <source>
        <dbReference type="ARBA" id="ARBA00022989"/>
    </source>
</evidence>
<proteinExistence type="inferred from homology"/>
<dbReference type="InterPro" id="IPR023606">
    <property type="entry name" value="CoA-Trfase_III_dom_1_sf"/>
</dbReference>
<feature type="repeat" description="Solcar" evidence="11">
    <location>
        <begin position="5"/>
        <end position="91"/>
    </location>
</feature>
<dbReference type="FunFam" id="1.50.40.10:FF:000009">
    <property type="entry name" value="Mitochondrial 2-oxoglutarate/malate carrier protein"/>
    <property type="match status" value="1"/>
</dbReference>